<dbReference type="EMBL" id="CP032412">
    <property type="protein sequence ID" value="AYB43842.1"/>
    <property type="molecule type" value="Genomic_DNA"/>
</dbReference>
<reference evidence="1 2" key="1">
    <citation type="submission" date="2018-09" db="EMBL/GenBank/DDBJ databases">
        <title>Genome Sequence of Paenibacillus lautus Strain E7593-69, Azo Dye-Degrading Bacteria, Isolated from Commercial Tattoo Inks.</title>
        <authorList>
            <person name="Nho S.W."/>
            <person name="Kim S.-J."/>
            <person name="Kweon O."/>
            <person name="Cerniglia C.E."/>
        </authorList>
    </citation>
    <scope>NUCLEOTIDE SEQUENCE [LARGE SCALE GENOMIC DNA]</scope>
    <source>
        <strain evidence="1 2">E7593-69</strain>
    </source>
</reference>
<organism evidence="1 2">
    <name type="scientific">Paenibacillus lautus</name>
    <name type="common">Bacillus lautus</name>
    <dbReference type="NCBI Taxonomy" id="1401"/>
    <lineage>
        <taxon>Bacteria</taxon>
        <taxon>Bacillati</taxon>
        <taxon>Bacillota</taxon>
        <taxon>Bacilli</taxon>
        <taxon>Bacillales</taxon>
        <taxon>Paenibacillaceae</taxon>
        <taxon>Paenibacillus</taxon>
    </lineage>
</organism>
<proteinExistence type="predicted"/>
<dbReference type="Proteomes" id="UP000266552">
    <property type="component" value="Chromosome"/>
</dbReference>
<dbReference type="AlphaFoldDB" id="A0A385TMN1"/>
<dbReference type="KEGG" id="plw:D5F53_11265"/>
<keyword evidence="2" id="KW-1185">Reference proteome</keyword>
<accession>A0A385TMN1</accession>
<evidence type="ECO:0000313" key="2">
    <source>
        <dbReference type="Proteomes" id="UP000266552"/>
    </source>
</evidence>
<name>A0A385TMN1_PAELA</name>
<protein>
    <submittedName>
        <fullName evidence="1">Uncharacterized protein</fullName>
    </submittedName>
</protein>
<sequence>MKKKIIVVLLLGFVILVCGNAQRDSIATPLYEGRSLVIGVIGDTPQVREEEHVDFRQVTFDQLEDPYFSSELDAIFIMKEHLAKASEPKYTEIYQKADVPFFFIESSKSHIPFTVEELSYNEVPDLSPDTYATGFYGKKAQYWDYGLPNDAMNETHIKAVYSNMFTIIESLHSEDSEPIYRPGG</sequence>
<dbReference type="RefSeq" id="WP_119847762.1">
    <property type="nucleotide sequence ID" value="NZ_CP032412.1"/>
</dbReference>
<gene>
    <name evidence="1" type="ORF">D5F53_11265</name>
</gene>
<evidence type="ECO:0000313" key="1">
    <source>
        <dbReference type="EMBL" id="AYB43842.1"/>
    </source>
</evidence>